<dbReference type="Pfam" id="PF01183">
    <property type="entry name" value="Glyco_hydro_25"/>
    <property type="match status" value="1"/>
</dbReference>
<evidence type="ECO:0008006" key="4">
    <source>
        <dbReference type="Google" id="ProtNLM"/>
    </source>
</evidence>
<dbReference type="AlphaFoldDB" id="A0A4V2EL63"/>
<evidence type="ECO:0000256" key="1">
    <source>
        <dbReference type="ARBA" id="ARBA00010646"/>
    </source>
</evidence>
<comment type="similarity">
    <text evidence="1">Belongs to the glycosyl hydrolase 25 family.</text>
</comment>
<dbReference type="OrthoDB" id="3698205at2"/>
<dbReference type="RefSeq" id="WP_130478853.1">
    <property type="nucleotide sequence ID" value="NZ_SFCC01000017.1"/>
</dbReference>
<dbReference type="EMBL" id="SFCC01000017">
    <property type="protein sequence ID" value="RZQ60465.1"/>
    <property type="molecule type" value="Genomic_DNA"/>
</dbReference>
<dbReference type="CDD" id="cd00599">
    <property type="entry name" value="GH25_muramidase"/>
    <property type="match status" value="1"/>
</dbReference>
<dbReference type="InterPro" id="IPR002053">
    <property type="entry name" value="Glyco_hydro_25"/>
</dbReference>
<sequence length="212" mass="23333">MTFTPLDLLDVSSLQGTIDWAAVRRGGYRGAYIRLTRGLEEVDALAADNLAGCLRNGLLPGFYHRAFHELGKPDVQALHFAMHLQRVAGPVRMLPPVLDYEDQAPGKEFCQTFLAAVRGYTGRRTQVIYTSGSFVDQWVGGESWMDPDIWLWIADSGKYTGATPGKPKYLTTRVVLHQHSGPQPNVPGIPADAPNPLCDVNRSTGDLSQIVR</sequence>
<dbReference type="SUPFAM" id="SSF51445">
    <property type="entry name" value="(Trans)glycosidases"/>
    <property type="match status" value="1"/>
</dbReference>
<dbReference type="Gene3D" id="3.20.20.80">
    <property type="entry name" value="Glycosidases"/>
    <property type="match status" value="1"/>
</dbReference>
<dbReference type="PANTHER" id="PTHR34135">
    <property type="entry name" value="LYSOZYME"/>
    <property type="match status" value="1"/>
</dbReference>
<dbReference type="GO" id="GO:0009253">
    <property type="term" value="P:peptidoglycan catabolic process"/>
    <property type="evidence" value="ECO:0007669"/>
    <property type="project" value="InterPro"/>
</dbReference>
<dbReference type="PROSITE" id="PS51904">
    <property type="entry name" value="GLYCOSYL_HYDROL_F25_2"/>
    <property type="match status" value="1"/>
</dbReference>
<gene>
    <name evidence="2" type="ORF">EWH70_29675</name>
</gene>
<protein>
    <recommendedName>
        <fullName evidence="4">Lysozyme</fullName>
    </recommendedName>
</protein>
<dbReference type="GO" id="GO:0016998">
    <property type="term" value="P:cell wall macromolecule catabolic process"/>
    <property type="evidence" value="ECO:0007669"/>
    <property type="project" value="InterPro"/>
</dbReference>
<name>A0A4V2EL63_9PSEU</name>
<keyword evidence="3" id="KW-1185">Reference proteome</keyword>
<organism evidence="2 3">
    <name type="scientific">Amycolatopsis suaedae</name>
    <dbReference type="NCBI Taxonomy" id="2510978"/>
    <lineage>
        <taxon>Bacteria</taxon>
        <taxon>Bacillati</taxon>
        <taxon>Actinomycetota</taxon>
        <taxon>Actinomycetes</taxon>
        <taxon>Pseudonocardiales</taxon>
        <taxon>Pseudonocardiaceae</taxon>
        <taxon>Amycolatopsis</taxon>
    </lineage>
</organism>
<comment type="caution">
    <text evidence="2">The sequence shown here is derived from an EMBL/GenBank/DDBJ whole genome shotgun (WGS) entry which is preliminary data.</text>
</comment>
<accession>A0A4V2EL63</accession>
<evidence type="ECO:0000313" key="3">
    <source>
        <dbReference type="Proteomes" id="UP000292003"/>
    </source>
</evidence>
<reference evidence="2 3" key="1">
    <citation type="submission" date="2019-02" db="EMBL/GenBank/DDBJ databases">
        <title>Draft genome sequence of Amycolatopsis sp. 8-3EHSu isolated from roots of Suaeda maritima.</title>
        <authorList>
            <person name="Duangmal K."/>
            <person name="Chantavorakit T."/>
        </authorList>
    </citation>
    <scope>NUCLEOTIDE SEQUENCE [LARGE SCALE GENOMIC DNA]</scope>
    <source>
        <strain evidence="2 3">8-3EHSu</strain>
    </source>
</reference>
<dbReference type="GO" id="GO:0003796">
    <property type="term" value="F:lysozyme activity"/>
    <property type="evidence" value="ECO:0007669"/>
    <property type="project" value="InterPro"/>
</dbReference>
<dbReference type="Proteomes" id="UP000292003">
    <property type="component" value="Unassembled WGS sequence"/>
</dbReference>
<dbReference type="InterPro" id="IPR017853">
    <property type="entry name" value="GH"/>
</dbReference>
<dbReference type="PANTHER" id="PTHR34135:SF2">
    <property type="entry name" value="LYSOZYME"/>
    <property type="match status" value="1"/>
</dbReference>
<dbReference type="GO" id="GO:0016052">
    <property type="term" value="P:carbohydrate catabolic process"/>
    <property type="evidence" value="ECO:0007669"/>
    <property type="project" value="TreeGrafter"/>
</dbReference>
<proteinExistence type="inferred from homology"/>
<evidence type="ECO:0000313" key="2">
    <source>
        <dbReference type="EMBL" id="RZQ60465.1"/>
    </source>
</evidence>